<dbReference type="InterPro" id="IPR017972">
    <property type="entry name" value="Cyt_P450_CS"/>
</dbReference>
<dbReference type="GO" id="GO:0005886">
    <property type="term" value="C:plasma membrane"/>
    <property type="evidence" value="ECO:0007669"/>
    <property type="project" value="TreeGrafter"/>
</dbReference>
<dbReference type="OrthoDB" id="66409at2759"/>
<sequence length="1577" mass="176228">MDNYSSSPMRGSSPAGSPDSREVSMGLVGTFHEQAAADSTRSQRSQSRSVTDIISEKHAPFDHQTLIVEPFEAEERRDADFQRELNRLLLFTLVEAHAWAVTRPNYENERATLALEHEITSVIETEKEQGRSPSPSSSPWGWGLLAQRCSSHGTGFHTRITMSSNAQHCSFVLLAEFDIDRGAQLTYQFPQPLGTDEGLLANLMLPDGAEKQLEDWTVFFLNQTPFNTIAPVLALEESTVNGHDQDGAGRETDKPELLYVLNLVRTKHDKTVRRCCRKSYGYMHAAPVYRNVQAPKLNRHEKLIMRHSERKDVFAEKFFPGRPSPDPSQGGARTSHRPMPSNGSHSSFEEGILQRTKERVEGRERAGTEASIRNPPPPAPSTQYSPSENSFSLGGSAVWVGDESGLLEHAASLGGPSSVGSNGSSVTASKGRRSTDASSSSSHGQHRGIDHGYGGATPMIAGSSDPHLRAGMMKDTHFFQTTIDYKGHQLPIKMPLSTFPEEVGDYSLIQLIQTFSNPAATTSGPLHPHLHTNGSLTHPIILLFNALVTGKRIIFLGHNRPAREVSSYVLSACALGSGCGTILRGFIERAFPYANLINREEWESIPAYIAGVTNPIFESSGSWDLLCDVGTGRMIVSKDIHISCPPQTSPSGAPPLITRSGTLRAESSVGSEDDIGRVPGREKEVPSQKSDFVAKADNPDNVFIEDIITAINYHFGESTVRARFTDYVQRFVRLASKYEEDVLGLTTIGYPSASFNEGHGDHPQLGSGIVFIDEGAGQRELAIHASRIEGWRRTKTYQYFQQDFERSLRTNALQGFDVMHQLWRLRHAKNMNDLEVELIMRSMAENVQTYDQVVELLALSPPHSGGLLPLSYGLFHQQELVRDLTVDLFNQLRVFPVGVQFLQALNHFQRYAYVRQAHARENRMRDLAPPAQAIPPHMTFSRTSSYGNAVTNWERSQLPSRKTSKTLKRNAEQVRSTFSSLSSTMSLTVAMQYLVSFVPILLGPPLATCIILRQLVNPTILFLITSGLLSIPVAVFLSVQWKLAKDRRDAARLGAVLAPVIEDSNILGLNTVKSSVMNYTDGYMGEHIVNWANRYGWTFNTKAFFEDKYQTMEPDNIKAILASSFSSFEKGPLFATQMRDLFGTGVFNSDVHWIEGELWKFHRSMTRPFFTRERLSDFDMFDRHAQEAIRLLRERLREGQPVDFQDLASRFTLDTATDFLFGSDVRSLSAGLPYPSSPLSPCPKPSNEQHPANTFARAFLQTQSRLALRSRYGHAWPLYELFDGSVARNMRTVRGYVDPIVAKALERAEANQHILGKTDGQNMDEVETLLDHLVAQTRDPVILRDETLNILLAGRDTTASTLTSTIYALSQHPEVLARLRAEILENIGPDRAPTLDDFRVCKYLRAVINEVLRLWPAVPFNIRRSTEPVVWPANEHGGKPIYVPAGTKCAYSVMLMHRRADLWGPDATRFDPDRFLDQRLHKYLIPNPFIFLPFNGGPRICLGQQFAYNEVSFFIVRLLQSFDSITLDLDAQPPSSLAPWNDKEKIKFKTHLTLYWEGGMWVHMREGGLVVDANGEA</sequence>
<keyword evidence="5" id="KW-0472">Membrane</keyword>
<reference evidence="7 8" key="1">
    <citation type="submission" date="2019-02" db="EMBL/GenBank/DDBJ databases">
        <title>Genome sequencing of the rare red list fungi Dentipellis fragilis.</title>
        <authorList>
            <person name="Buettner E."/>
            <person name="Kellner H."/>
        </authorList>
    </citation>
    <scope>NUCLEOTIDE SEQUENCE [LARGE SCALE GENOMIC DNA]</scope>
    <source>
        <strain evidence="7 8">DSM 105465</strain>
    </source>
</reference>
<feature type="compositionally biased region" description="Basic and acidic residues" evidence="4">
    <location>
        <begin position="674"/>
        <end position="691"/>
    </location>
</feature>
<proteinExistence type="predicted"/>
<feature type="compositionally biased region" description="Low complexity" evidence="4">
    <location>
        <begin position="412"/>
        <end position="425"/>
    </location>
</feature>
<dbReference type="PANTHER" id="PTHR28245">
    <property type="entry name" value="ARF3-INTERACTING PROTEIN 1"/>
    <property type="match status" value="1"/>
</dbReference>
<accession>A0A4Y9Z3V8</accession>
<dbReference type="InterPro" id="IPR012860">
    <property type="entry name" value="Afi1_N"/>
</dbReference>
<dbReference type="InterPro" id="IPR036396">
    <property type="entry name" value="Cyt_P450_sf"/>
</dbReference>
<keyword evidence="5" id="KW-1133">Transmembrane helix</keyword>
<evidence type="ECO:0000256" key="2">
    <source>
        <dbReference type="ARBA" id="ARBA00023004"/>
    </source>
</evidence>
<evidence type="ECO:0000313" key="7">
    <source>
        <dbReference type="EMBL" id="TFY69315.1"/>
    </source>
</evidence>
<dbReference type="InterPro" id="IPR002401">
    <property type="entry name" value="Cyt_P450_E_grp-I"/>
</dbReference>
<keyword evidence="1 3" id="KW-0479">Metal-binding</keyword>
<feature type="compositionally biased region" description="Polar residues" evidence="4">
    <location>
        <begin position="1"/>
        <end position="10"/>
    </location>
</feature>
<dbReference type="Gene3D" id="1.10.630.10">
    <property type="entry name" value="Cytochrome P450"/>
    <property type="match status" value="1"/>
</dbReference>
<dbReference type="InterPro" id="IPR052809">
    <property type="entry name" value="Actin_polarity_regulatory"/>
</dbReference>
<keyword evidence="2 3" id="KW-0408">Iron</keyword>
<dbReference type="Proteomes" id="UP000298327">
    <property type="component" value="Unassembled WGS sequence"/>
</dbReference>
<feature type="region of interest" description="Disordered" evidence="4">
    <location>
        <begin position="668"/>
        <end position="691"/>
    </location>
</feature>
<keyword evidence="5" id="KW-0812">Transmembrane</keyword>
<dbReference type="PROSITE" id="PS00086">
    <property type="entry name" value="CYTOCHROME_P450"/>
    <property type="match status" value="1"/>
</dbReference>
<feature type="transmembrane region" description="Helical" evidence="5">
    <location>
        <begin position="990"/>
        <end position="1012"/>
    </location>
</feature>
<dbReference type="STRING" id="205917.A0A4Y9Z3V8"/>
<protein>
    <recommendedName>
        <fullName evidence="6">Arf3-interacting protein 1 N-terminal domain-containing protein</fullName>
    </recommendedName>
</protein>
<name>A0A4Y9Z3V8_9AGAM</name>
<evidence type="ECO:0000256" key="4">
    <source>
        <dbReference type="SAM" id="MobiDB-lite"/>
    </source>
</evidence>
<dbReference type="GO" id="GO:0004497">
    <property type="term" value="F:monooxygenase activity"/>
    <property type="evidence" value="ECO:0007669"/>
    <property type="project" value="InterPro"/>
</dbReference>
<comment type="caution">
    <text evidence="7">The sequence shown here is derived from an EMBL/GenBank/DDBJ whole genome shotgun (WGS) entry which is preliminary data.</text>
</comment>
<organism evidence="7 8">
    <name type="scientific">Dentipellis fragilis</name>
    <dbReference type="NCBI Taxonomy" id="205917"/>
    <lineage>
        <taxon>Eukaryota</taxon>
        <taxon>Fungi</taxon>
        <taxon>Dikarya</taxon>
        <taxon>Basidiomycota</taxon>
        <taxon>Agaricomycotina</taxon>
        <taxon>Agaricomycetes</taxon>
        <taxon>Russulales</taxon>
        <taxon>Hericiaceae</taxon>
        <taxon>Dentipellis</taxon>
    </lineage>
</organism>
<feature type="binding site" description="axial binding residue" evidence="3">
    <location>
        <position position="1501"/>
    </location>
    <ligand>
        <name>heme</name>
        <dbReference type="ChEBI" id="CHEBI:30413"/>
    </ligand>
    <ligandPart>
        <name>Fe</name>
        <dbReference type="ChEBI" id="CHEBI:18248"/>
    </ligandPart>
</feature>
<feature type="region of interest" description="Disordered" evidence="4">
    <location>
        <begin position="410"/>
        <end position="460"/>
    </location>
</feature>
<dbReference type="InterPro" id="IPR001128">
    <property type="entry name" value="Cyt_P450"/>
</dbReference>
<feature type="compositionally biased region" description="Basic and acidic residues" evidence="4">
    <location>
        <begin position="355"/>
        <end position="367"/>
    </location>
</feature>
<dbReference type="GO" id="GO:0051666">
    <property type="term" value="P:actin cortical patch localization"/>
    <property type="evidence" value="ECO:0007669"/>
    <property type="project" value="TreeGrafter"/>
</dbReference>
<dbReference type="Pfam" id="PF07792">
    <property type="entry name" value="Afi1"/>
    <property type="match status" value="1"/>
</dbReference>
<evidence type="ECO:0000313" key="8">
    <source>
        <dbReference type="Proteomes" id="UP000298327"/>
    </source>
</evidence>
<dbReference type="SUPFAM" id="SSF48264">
    <property type="entry name" value="Cytochrome P450"/>
    <property type="match status" value="1"/>
</dbReference>
<dbReference type="Pfam" id="PF08616">
    <property type="entry name" value="SPA"/>
    <property type="match status" value="1"/>
</dbReference>
<keyword evidence="8" id="KW-1185">Reference proteome</keyword>
<dbReference type="EMBL" id="SEOQ01000140">
    <property type="protein sequence ID" value="TFY69315.1"/>
    <property type="molecule type" value="Genomic_DNA"/>
</dbReference>
<dbReference type="PRINTS" id="PR00385">
    <property type="entry name" value="P450"/>
</dbReference>
<dbReference type="PRINTS" id="PR00463">
    <property type="entry name" value="EP450I"/>
</dbReference>
<gene>
    <name evidence="7" type="ORF">EVG20_g3200</name>
</gene>
<evidence type="ECO:0000256" key="5">
    <source>
        <dbReference type="SAM" id="Phobius"/>
    </source>
</evidence>
<feature type="region of interest" description="Disordered" evidence="4">
    <location>
        <begin position="1"/>
        <end position="50"/>
    </location>
</feature>
<dbReference type="GO" id="GO:0016705">
    <property type="term" value="F:oxidoreductase activity, acting on paired donors, with incorporation or reduction of molecular oxygen"/>
    <property type="evidence" value="ECO:0007669"/>
    <property type="project" value="InterPro"/>
</dbReference>
<comment type="cofactor">
    <cofactor evidence="3">
        <name>heme</name>
        <dbReference type="ChEBI" id="CHEBI:30413"/>
    </cofactor>
</comment>
<evidence type="ECO:0000256" key="1">
    <source>
        <dbReference type="ARBA" id="ARBA00022723"/>
    </source>
</evidence>
<evidence type="ECO:0000259" key="6">
    <source>
        <dbReference type="Pfam" id="PF07792"/>
    </source>
</evidence>
<dbReference type="CDD" id="cd11063">
    <property type="entry name" value="CYP52"/>
    <property type="match status" value="1"/>
</dbReference>
<dbReference type="Pfam" id="PF00067">
    <property type="entry name" value="p450"/>
    <property type="match status" value="1"/>
</dbReference>
<dbReference type="PANTHER" id="PTHR28245:SF1">
    <property type="entry name" value="ARF3-INTERACTING PROTEIN 1"/>
    <property type="match status" value="1"/>
</dbReference>
<feature type="region of interest" description="Disordered" evidence="4">
    <location>
        <begin position="316"/>
        <end position="390"/>
    </location>
</feature>
<keyword evidence="3" id="KW-0349">Heme</keyword>
<feature type="domain" description="Arf3-interacting protein 1 N-terminal" evidence="6">
    <location>
        <begin position="171"/>
        <end position="272"/>
    </location>
</feature>
<dbReference type="GO" id="GO:0020037">
    <property type="term" value="F:heme binding"/>
    <property type="evidence" value="ECO:0007669"/>
    <property type="project" value="InterPro"/>
</dbReference>
<evidence type="ECO:0000256" key="3">
    <source>
        <dbReference type="PIRSR" id="PIRSR602401-1"/>
    </source>
</evidence>
<feature type="compositionally biased region" description="Low complexity" evidence="4">
    <location>
        <begin position="34"/>
        <end position="49"/>
    </location>
</feature>
<feature type="transmembrane region" description="Helical" evidence="5">
    <location>
        <begin position="1019"/>
        <end position="1041"/>
    </location>
</feature>
<dbReference type="GO" id="GO:0005506">
    <property type="term" value="F:iron ion binding"/>
    <property type="evidence" value="ECO:0007669"/>
    <property type="project" value="InterPro"/>
</dbReference>